<accession>A0ABX0C441</accession>
<sequence>MSTTIRTISPREAREIREMRAACEDWIRQRCPAGCMCAWRVRHKPVPESEITALSDEQEAASESTLADQKRFLDLVRETDEFFDGENPEAKLETGLPYELAVFINAMKAKGTLTTTLEPLISEGDVPAGIQAASCLLLKEGHAGAEEFLHRHSEDFGVEGGNARLALMAWKHTKDRVDSQDSAEGISE</sequence>
<proteinExistence type="predicted"/>
<organism evidence="1 2">
    <name type="scientific">Amycolatopsis rubida</name>
    <dbReference type="NCBI Taxonomy" id="112413"/>
    <lineage>
        <taxon>Bacteria</taxon>
        <taxon>Bacillati</taxon>
        <taxon>Actinomycetota</taxon>
        <taxon>Actinomycetes</taxon>
        <taxon>Pseudonocardiales</taxon>
        <taxon>Pseudonocardiaceae</taxon>
        <taxon>Amycolatopsis</taxon>
    </lineage>
</organism>
<comment type="caution">
    <text evidence="1">The sequence shown here is derived from an EMBL/GenBank/DDBJ whole genome shotgun (WGS) entry which is preliminary data.</text>
</comment>
<keyword evidence="2" id="KW-1185">Reference proteome</keyword>
<dbReference type="Proteomes" id="UP000470404">
    <property type="component" value="Unassembled WGS sequence"/>
</dbReference>
<evidence type="ECO:0000313" key="2">
    <source>
        <dbReference type="Proteomes" id="UP000470404"/>
    </source>
</evidence>
<protein>
    <submittedName>
        <fullName evidence="1">Uncharacterized protein</fullName>
    </submittedName>
</protein>
<dbReference type="RefSeq" id="WP_157905133.1">
    <property type="nucleotide sequence ID" value="NZ_JAAGNC010000188.1"/>
</dbReference>
<name>A0ABX0C441_9PSEU</name>
<gene>
    <name evidence="1" type="ORF">G3I59_36865</name>
</gene>
<evidence type="ECO:0000313" key="1">
    <source>
        <dbReference type="EMBL" id="NEC61023.1"/>
    </source>
</evidence>
<reference evidence="1 2" key="1">
    <citation type="submission" date="2020-01" db="EMBL/GenBank/DDBJ databases">
        <title>Insect and environment-associated Actinomycetes.</title>
        <authorList>
            <person name="Currrie C."/>
            <person name="Chevrette M."/>
            <person name="Carlson C."/>
            <person name="Stubbendieck R."/>
            <person name="Wendt-Pienkowski E."/>
        </authorList>
    </citation>
    <scope>NUCLEOTIDE SEQUENCE [LARGE SCALE GENOMIC DNA]</scope>
    <source>
        <strain evidence="1 2">SID8386</strain>
    </source>
</reference>
<dbReference type="EMBL" id="JAAGNC010000188">
    <property type="protein sequence ID" value="NEC61023.1"/>
    <property type="molecule type" value="Genomic_DNA"/>
</dbReference>